<evidence type="ECO:0000256" key="5">
    <source>
        <dbReference type="ARBA" id="ARBA00022692"/>
    </source>
</evidence>
<feature type="transmembrane region" description="Helical" evidence="9">
    <location>
        <begin position="341"/>
        <end position="366"/>
    </location>
</feature>
<dbReference type="InterPro" id="IPR036259">
    <property type="entry name" value="MFS_trans_sf"/>
</dbReference>
<keyword evidence="3" id="KW-1003">Cell membrane</keyword>
<evidence type="ECO:0000256" key="4">
    <source>
        <dbReference type="ARBA" id="ARBA00022597"/>
    </source>
</evidence>
<feature type="transmembrane region" description="Helical" evidence="9">
    <location>
        <begin position="79"/>
        <end position="97"/>
    </location>
</feature>
<feature type="transmembrane region" description="Helical" evidence="9">
    <location>
        <begin position="136"/>
        <end position="156"/>
    </location>
</feature>
<evidence type="ECO:0000256" key="7">
    <source>
        <dbReference type="ARBA" id="ARBA00023136"/>
    </source>
</evidence>
<dbReference type="PROSITE" id="PS00217">
    <property type="entry name" value="SUGAR_TRANSPORT_2"/>
    <property type="match status" value="1"/>
</dbReference>
<sequence length="448" mass="50132">MNNFMYITIFIGQLSIILGATTISWSSPMVVKFNSTDNPLGRVITSSESGWLVSLSMLGEMSGCLFFGSMASKIGRKTILTSIGFPFLIFYTVMAFAEKLWLFYIARFFTGLGLGGISTILPMYSFELSDSNKRGFFGSSMLVLTNIGLLLCYALGPFVSFFTFHITMAAMAAIYIPLIFLYGQETPHFLIHKDPLIAKKTLAKLRATEDISEEFHEIQEEVKKTSRISVLDLLKTKGFSKSFIIGLGLITFMQFTGTGVVMEYNQSIFQNVGGQLAPEVYPIITGVLQLVVTMFTSTITEKYERRILLIISHTGVAMEELLFGLYFFLKDREYDLSRLSWLPLVCLISHIVLFNIGIGPLMTTVVGELFPLRVRGQAMSCMVIYMSGTGFLLAKFFNEIRNILGLGITFWMFSFSGFLGAIFVKIFVIETKGKSLQEIQNELNSENA</sequence>
<dbReference type="PRINTS" id="PR00171">
    <property type="entry name" value="SUGRTRNSPORT"/>
</dbReference>
<dbReference type="EMBL" id="JABFTP020000165">
    <property type="protein sequence ID" value="KAL3284252.1"/>
    <property type="molecule type" value="Genomic_DNA"/>
</dbReference>
<proteinExistence type="predicted"/>
<dbReference type="InterPro" id="IPR005829">
    <property type="entry name" value="Sugar_transporter_CS"/>
</dbReference>
<keyword evidence="2" id="KW-0813">Transport</keyword>
<feature type="transmembrane region" description="Helical" evidence="9">
    <location>
        <begin position="307"/>
        <end position="329"/>
    </location>
</feature>
<evidence type="ECO:0000256" key="3">
    <source>
        <dbReference type="ARBA" id="ARBA00022475"/>
    </source>
</evidence>
<keyword evidence="5 9" id="KW-0812">Transmembrane</keyword>
<accession>A0ABD2P014</accession>
<feature type="transmembrane region" description="Helical" evidence="9">
    <location>
        <begin position="281"/>
        <end position="300"/>
    </location>
</feature>
<dbReference type="InterPro" id="IPR050549">
    <property type="entry name" value="MFS_Trehalose_Transporter"/>
</dbReference>
<dbReference type="InterPro" id="IPR003663">
    <property type="entry name" value="Sugar/inositol_transpt"/>
</dbReference>
<feature type="transmembrane region" description="Helical" evidence="9">
    <location>
        <begin position="103"/>
        <end position="124"/>
    </location>
</feature>
<dbReference type="InterPro" id="IPR005828">
    <property type="entry name" value="MFS_sugar_transport-like"/>
</dbReference>
<protein>
    <recommendedName>
        <fullName evidence="10">Major facilitator superfamily (MFS) profile domain-containing protein</fullName>
    </recommendedName>
</protein>
<dbReference type="Gene3D" id="1.20.1250.20">
    <property type="entry name" value="MFS general substrate transporter like domains"/>
    <property type="match status" value="1"/>
</dbReference>
<keyword evidence="6 9" id="KW-1133">Transmembrane helix</keyword>
<keyword evidence="12" id="KW-1185">Reference proteome</keyword>
<keyword evidence="7 9" id="KW-0472">Membrane</keyword>
<reference evidence="11 12" key="1">
    <citation type="journal article" date="2021" name="BMC Biol.">
        <title>Horizontally acquired antibacterial genes associated with adaptive radiation of ladybird beetles.</title>
        <authorList>
            <person name="Li H.S."/>
            <person name="Tang X.F."/>
            <person name="Huang Y.H."/>
            <person name="Xu Z.Y."/>
            <person name="Chen M.L."/>
            <person name="Du X.Y."/>
            <person name="Qiu B.Y."/>
            <person name="Chen P.T."/>
            <person name="Zhang W."/>
            <person name="Slipinski A."/>
            <person name="Escalona H.E."/>
            <person name="Waterhouse R.M."/>
            <person name="Zwick A."/>
            <person name="Pang H."/>
        </authorList>
    </citation>
    <scope>NUCLEOTIDE SEQUENCE [LARGE SCALE GENOMIC DNA]</scope>
    <source>
        <strain evidence="11">SYSU2018</strain>
    </source>
</reference>
<dbReference type="Proteomes" id="UP001516400">
    <property type="component" value="Unassembled WGS sequence"/>
</dbReference>
<evidence type="ECO:0000256" key="8">
    <source>
        <dbReference type="ARBA" id="ARBA00023180"/>
    </source>
</evidence>
<feature type="domain" description="Major facilitator superfamily (MFS) profile" evidence="10">
    <location>
        <begin position="5"/>
        <end position="432"/>
    </location>
</feature>
<evidence type="ECO:0000256" key="6">
    <source>
        <dbReference type="ARBA" id="ARBA00022989"/>
    </source>
</evidence>
<evidence type="ECO:0000259" key="10">
    <source>
        <dbReference type="PROSITE" id="PS50850"/>
    </source>
</evidence>
<dbReference type="FunFam" id="1.20.1250.20:FF:000218">
    <property type="entry name" value="facilitated trehalose transporter Tret1"/>
    <property type="match status" value="1"/>
</dbReference>
<feature type="transmembrane region" description="Helical" evidence="9">
    <location>
        <begin position="243"/>
        <end position="261"/>
    </location>
</feature>
<evidence type="ECO:0000313" key="11">
    <source>
        <dbReference type="EMBL" id="KAL3284252.1"/>
    </source>
</evidence>
<evidence type="ECO:0000313" key="12">
    <source>
        <dbReference type="Proteomes" id="UP001516400"/>
    </source>
</evidence>
<organism evidence="11 12">
    <name type="scientific">Cryptolaemus montrouzieri</name>
    <dbReference type="NCBI Taxonomy" id="559131"/>
    <lineage>
        <taxon>Eukaryota</taxon>
        <taxon>Metazoa</taxon>
        <taxon>Ecdysozoa</taxon>
        <taxon>Arthropoda</taxon>
        <taxon>Hexapoda</taxon>
        <taxon>Insecta</taxon>
        <taxon>Pterygota</taxon>
        <taxon>Neoptera</taxon>
        <taxon>Endopterygota</taxon>
        <taxon>Coleoptera</taxon>
        <taxon>Polyphaga</taxon>
        <taxon>Cucujiformia</taxon>
        <taxon>Coccinelloidea</taxon>
        <taxon>Coccinellidae</taxon>
        <taxon>Scymninae</taxon>
        <taxon>Scymnini</taxon>
        <taxon>Cryptolaemus</taxon>
    </lineage>
</organism>
<evidence type="ECO:0000256" key="9">
    <source>
        <dbReference type="SAM" id="Phobius"/>
    </source>
</evidence>
<feature type="transmembrane region" description="Helical" evidence="9">
    <location>
        <begin position="378"/>
        <end position="397"/>
    </location>
</feature>
<dbReference type="PANTHER" id="PTHR48021:SF47">
    <property type="entry name" value="GH17672P"/>
    <property type="match status" value="1"/>
</dbReference>
<feature type="transmembrane region" description="Helical" evidence="9">
    <location>
        <begin position="162"/>
        <end position="183"/>
    </location>
</feature>
<feature type="transmembrane region" description="Helical" evidence="9">
    <location>
        <begin position="50"/>
        <end position="67"/>
    </location>
</feature>
<dbReference type="InterPro" id="IPR020846">
    <property type="entry name" value="MFS_dom"/>
</dbReference>
<dbReference type="PROSITE" id="PS50850">
    <property type="entry name" value="MFS"/>
    <property type="match status" value="1"/>
</dbReference>
<name>A0ABD2P014_9CUCU</name>
<dbReference type="AlphaFoldDB" id="A0ABD2P014"/>
<dbReference type="GO" id="GO:0005886">
    <property type="term" value="C:plasma membrane"/>
    <property type="evidence" value="ECO:0007669"/>
    <property type="project" value="UniProtKB-SubCell"/>
</dbReference>
<evidence type="ECO:0000256" key="2">
    <source>
        <dbReference type="ARBA" id="ARBA00022448"/>
    </source>
</evidence>
<dbReference type="PANTHER" id="PTHR48021">
    <property type="match status" value="1"/>
</dbReference>
<dbReference type="SUPFAM" id="SSF103473">
    <property type="entry name" value="MFS general substrate transporter"/>
    <property type="match status" value="1"/>
</dbReference>
<evidence type="ECO:0000256" key="1">
    <source>
        <dbReference type="ARBA" id="ARBA00004651"/>
    </source>
</evidence>
<feature type="transmembrane region" description="Helical" evidence="9">
    <location>
        <begin position="403"/>
        <end position="428"/>
    </location>
</feature>
<keyword evidence="4" id="KW-0762">Sugar transport</keyword>
<comment type="subcellular location">
    <subcellularLocation>
        <location evidence="1">Cell membrane</location>
        <topology evidence="1">Multi-pass membrane protein</topology>
    </subcellularLocation>
</comment>
<comment type="caution">
    <text evidence="11">The sequence shown here is derived from an EMBL/GenBank/DDBJ whole genome shotgun (WGS) entry which is preliminary data.</text>
</comment>
<keyword evidence="8" id="KW-0325">Glycoprotein</keyword>
<gene>
    <name evidence="11" type="ORF">HHI36_018414</name>
</gene>
<dbReference type="Pfam" id="PF00083">
    <property type="entry name" value="Sugar_tr"/>
    <property type="match status" value="1"/>
</dbReference>